<dbReference type="AlphaFoldDB" id="A0A4Y7TUR2"/>
<dbReference type="Proteomes" id="UP000298030">
    <property type="component" value="Unassembled WGS sequence"/>
</dbReference>
<protein>
    <submittedName>
        <fullName evidence="2">Uncharacterized protein</fullName>
    </submittedName>
</protein>
<organism evidence="2 3">
    <name type="scientific">Coprinellus micaceus</name>
    <name type="common">Glistening ink-cap mushroom</name>
    <name type="synonym">Coprinus micaceus</name>
    <dbReference type="NCBI Taxonomy" id="71717"/>
    <lineage>
        <taxon>Eukaryota</taxon>
        <taxon>Fungi</taxon>
        <taxon>Dikarya</taxon>
        <taxon>Basidiomycota</taxon>
        <taxon>Agaricomycotina</taxon>
        <taxon>Agaricomycetes</taxon>
        <taxon>Agaricomycetidae</taxon>
        <taxon>Agaricales</taxon>
        <taxon>Agaricineae</taxon>
        <taxon>Psathyrellaceae</taxon>
        <taxon>Coprinellus</taxon>
    </lineage>
</organism>
<evidence type="ECO:0000313" key="3">
    <source>
        <dbReference type="Proteomes" id="UP000298030"/>
    </source>
</evidence>
<proteinExistence type="predicted"/>
<feature type="compositionally biased region" description="Basic and acidic residues" evidence="1">
    <location>
        <begin position="247"/>
        <end position="275"/>
    </location>
</feature>
<reference evidence="2 3" key="1">
    <citation type="journal article" date="2019" name="Nat. Ecol. Evol.">
        <title>Megaphylogeny resolves global patterns of mushroom evolution.</title>
        <authorList>
            <person name="Varga T."/>
            <person name="Krizsan K."/>
            <person name="Foldi C."/>
            <person name="Dima B."/>
            <person name="Sanchez-Garcia M."/>
            <person name="Sanchez-Ramirez S."/>
            <person name="Szollosi G.J."/>
            <person name="Szarkandi J.G."/>
            <person name="Papp V."/>
            <person name="Albert L."/>
            <person name="Andreopoulos W."/>
            <person name="Angelini C."/>
            <person name="Antonin V."/>
            <person name="Barry K.W."/>
            <person name="Bougher N.L."/>
            <person name="Buchanan P."/>
            <person name="Buyck B."/>
            <person name="Bense V."/>
            <person name="Catcheside P."/>
            <person name="Chovatia M."/>
            <person name="Cooper J."/>
            <person name="Damon W."/>
            <person name="Desjardin D."/>
            <person name="Finy P."/>
            <person name="Geml J."/>
            <person name="Haridas S."/>
            <person name="Hughes K."/>
            <person name="Justo A."/>
            <person name="Karasinski D."/>
            <person name="Kautmanova I."/>
            <person name="Kiss B."/>
            <person name="Kocsube S."/>
            <person name="Kotiranta H."/>
            <person name="LaButti K.M."/>
            <person name="Lechner B.E."/>
            <person name="Liimatainen K."/>
            <person name="Lipzen A."/>
            <person name="Lukacs Z."/>
            <person name="Mihaltcheva S."/>
            <person name="Morgado L.N."/>
            <person name="Niskanen T."/>
            <person name="Noordeloos M.E."/>
            <person name="Ohm R.A."/>
            <person name="Ortiz-Santana B."/>
            <person name="Ovrebo C."/>
            <person name="Racz N."/>
            <person name="Riley R."/>
            <person name="Savchenko A."/>
            <person name="Shiryaev A."/>
            <person name="Soop K."/>
            <person name="Spirin V."/>
            <person name="Szebenyi C."/>
            <person name="Tomsovsky M."/>
            <person name="Tulloss R.E."/>
            <person name="Uehling J."/>
            <person name="Grigoriev I.V."/>
            <person name="Vagvolgyi C."/>
            <person name="Papp T."/>
            <person name="Martin F.M."/>
            <person name="Miettinen O."/>
            <person name="Hibbett D.S."/>
            <person name="Nagy L.G."/>
        </authorList>
    </citation>
    <scope>NUCLEOTIDE SEQUENCE [LARGE SCALE GENOMIC DNA]</scope>
    <source>
        <strain evidence="2 3">FP101781</strain>
    </source>
</reference>
<feature type="region of interest" description="Disordered" evidence="1">
    <location>
        <begin position="176"/>
        <end position="327"/>
    </location>
</feature>
<accession>A0A4Y7TUR2</accession>
<gene>
    <name evidence="2" type="ORF">FA13DRAFT_1725522</name>
</gene>
<keyword evidence="3" id="KW-1185">Reference proteome</keyword>
<dbReference type="EMBL" id="QPFP01000003">
    <property type="protein sequence ID" value="TEB37903.1"/>
    <property type="molecule type" value="Genomic_DNA"/>
</dbReference>
<dbReference type="STRING" id="71717.A0A4Y7TUR2"/>
<feature type="region of interest" description="Disordered" evidence="1">
    <location>
        <begin position="142"/>
        <end position="162"/>
    </location>
</feature>
<comment type="caution">
    <text evidence="2">The sequence shown here is derived from an EMBL/GenBank/DDBJ whole genome shotgun (WGS) entry which is preliminary data.</text>
</comment>
<evidence type="ECO:0000256" key="1">
    <source>
        <dbReference type="SAM" id="MobiDB-lite"/>
    </source>
</evidence>
<sequence length="411" mass="45362">MYVVSTLNANNKSNSIVRAVVCSYGGKFKFVAKSEGYEETVNAIRKAFDLRAETPVTLSTSSLDVCRGKAVEIDEIAYPMLWEFIDEVAITTPEETASTRPNIVTTQESRRKSRISAIAATARRSLAFTARLSDVEGLPLRSLNSSTASVPSPPNDTQEEQAQVELVEAELFDTAAEDQEEEEQYEHIEEPIIKSSKGKGVDNLFDDDEVEEAPRPNRQQAREPSLPPTPSPSSRRAVPATLSLGEPRVKAEVRVKAEKPEPKKSKFKAKAEPEPNVKPTAEAGPKTQRPREASPAPKAKSSRSTKDSQIAIAISGPKDDQRAQFKMRGKHQIQKILKTACATFKLDFERATLHLVDEDAEDDNGDPVTTELPKDKTVLACGITDGAHLVIHIEGEEEEEEDEEEEEAYDY</sequence>
<evidence type="ECO:0000313" key="2">
    <source>
        <dbReference type="EMBL" id="TEB37903.1"/>
    </source>
</evidence>
<dbReference type="OrthoDB" id="3262817at2759"/>
<name>A0A4Y7TUR2_COPMI</name>